<evidence type="ECO:0000313" key="4">
    <source>
        <dbReference type="Proteomes" id="UP000549009"/>
    </source>
</evidence>
<dbReference type="PANTHER" id="PTHR33744">
    <property type="entry name" value="CARBOHYDRATE DIACID REGULATOR"/>
    <property type="match status" value="1"/>
</dbReference>
<dbReference type="InterPro" id="IPR051448">
    <property type="entry name" value="CdaR-like_regulators"/>
</dbReference>
<dbReference type="RefSeq" id="WP_229878850.1">
    <property type="nucleotide sequence ID" value="NZ_BMSQ01000003.1"/>
</dbReference>
<feature type="domain" description="PucR C-terminal helix-turn-helix" evidence="2">
    <location>
        <begin position="413"/>
        <end position="466"/>
    </location>
</feature>
<dbReference type="PANTHER" id="PTHR33744:SF1">
    <property type="entry name" value="DNA-BINDING TRANSCRIPTIONAL ACTIVATOR ADER"/>
    <property type="match status" value="1"/>
</dbReference>
<dbReference type="AlphaFoldDB" id="A0A7W8AN45"/>
<dbReference type="Gene3D" id="1.10.10.2840">
    <property type="entry name" value="PucR C-terminal helix-turn-helix domain"/>
    <property type="match status" value="2"/>
</dbReference>
<protein>
    <recommendedName>
        <fullName evidence="2">PucR C-terminal helix-turn-helix domain-containing protein</fullName>
    </recommendedName>
</protein>
<feature type="compositionally biased region" description="Basic and acidic residues" evidence="1">
    <location>
        <begin position="1"/>
        <end position="14"/>
    </location>
</feature>
<evidence type="ECO:0000313" key="3">
    <source>
        <dbReference type="EMBL" id="MBB5101387.1"/>
    </source>
</evidence>
<organism evidence="3 4">
    <name type="scientific">Streptomyces spectabilis</name>
    <dbReference type="NCBI Taxonomy" id="68270"/>
    <lineage>
        <taxon>Bacteria</taxon>
        <taxon>Bacillati</taxon>
        <taxon>Actinomycetota</taxon>
        <taxon>Actinomycetes</taxon>
        <taxon>Kitasatosporales</taxon>
        <taxon>Streptomycetaceae</taxon>
        <taxon>Streptomyces</taxon>
    </lineage>
</organism>
<proteinExistence type="predicted"/>
<name>A0A7W8AN45_STRST</name>
<dbReference type="InterPro" id="IPR025736">
    <property type="entry name" value="PucR_C-HTH_dom"/>
</dbReference>
<accession>A0A7W8AN45</accession>
<gene>
    <name evidence="3" type="ORF">FHS40_000440</name>
</gene>
<sequence>MTAHGGGREPHPERPPAPSAVEHAQVVRRLTRAAARSGATLVAEVAALADGWAALVDPGVGIVHATPDSAGPAALRAAGHPQAYPHVTVHQVPGAQGTVLVVCPGVAAAPPLTALVTQCSLDLLRLRARHAEETRGAEQRVHTAVLRLLLRGQHRLAAEVLGGETATHATVYRLNGRALHSAHQALWRATQPDPANGTRTLVSLDGAELTVVALHGARDLPRADAGHPTLALVARIADRHQLTGGAAAPAPLDMFVTAWTEAGGTRNGTSVGRLTSVTGLGTHGLLRVIPTDRLVTWSAAVLQPLDSRERRTLEAWLRSGSAQAAAPALDVSEGTVRSRLRGIGLLLAADLDHPTVQAQSLLALRAPASPVPAAAAEPLLPSPPLPAALLSAEHAGRWASGLLRPLDPRLRIALRCWLAHRGRTAPAATELTLHRTTLTTWLGECGRLLDLDLSSATVRAELRLAVETVATADDVPAALPRRGGRTYREPGQ</sequence>
<dbReference type="EMBL" id="JACHJD010000001">
    <property type="protein sequence ID" value="MBB5101387.1"/>
    <property type="molecule type" value="Genomic_DNA"/>
</dbReference>
<dbReference type="Proteomes" id="UP000549009">
    <property type="component" value="Unassembled WGS sequence"/>
</dbReference>
<dbReference type="InterPro" id="IPR042070">
    <property type="entry name" value="PucR_C-HTH_sf"/>
</dbReference>
<feature type="region of interest" description="Disordered" evidence="1">
    <location>
        <begin position="1"/>
        <end position="20"/>
    </location>
</feature>
<evidence type="ECO:0000259" key="2">
    <source>
        <dbReference type="Pfam" id="PF13556"/>
    </source>
</evidence>
<evidence type="ECO:0000256" key="1">
    <source>
        <dbReference type="SAM" id="MobiDB-lite"/>
    </source>
</evidence>
<comment type="caution">
    <text evidence="3">The sequence shown here is derived from an EMBL/GenBank/DDBJ whole genome shotgun (WGS) entry which is preliminary data.</text>
</comment>
<dbReference type="Pfam" id="PF13556">
    <property type="entry name" value="HTH_30"/>
    <property type="match status" value="2"/>
</dbReference>
<keyword evidence="4" id="KW-1185">Reference proteome</keyword>
<feature type="domain" description="PucR C-terminal helix-turn-helix" evidence="2">
    <location>
        <begin position="311"/>
        <end position="366"/>
    </location>
</feature>
<reference evidence="3 4" key="1">
    <citation type="submission" date="2020-08" db="EMBL/GenBank/DDBJ databases">
        <title>Genomic Encyclopedia of Type Strains, Phase III (KMG-III): the genomes of soil and plant-associated and newly described type strains.</title>
        <authorList>
            <person name="Whitman W."/>
        </authorList>
    </citation>
    <scope>NUCLEOTIDE SEQUENCE [LARGE SCALE GENOMIC DNA]</scope>
    <source>
        <strain evidence="3 4">CECT 3146</strain>
    </source>
</reference>